<feature type="transmembrane region" description="Helical" evidence="6">
    <location>
        <begin position="44"/>
        <end position="63"/>
    </location>
</feature>
<feature type="transmembrane region" description="Helical" evidence="6">
    <location>
        <begin position="218"/>
        <end position="237"/>
    </location>
</feature>
<comment type="similarity">
    <text evidence="2 6">Belongs to the ERG4/ERG24 family.</text>
</comment>
<accession>A0A6P8G139</accession>
<comment type="catalytic activity">
    <reaction evidence="6">
        <text>4,4-dimethyl-5alpha-cholesta-8,24-dien-3beta-ol + NADP(+) = 4,4-dimethyl-5alpha-cholesta-8,14,24-trien-3beta-ol + NADPH + H(+)</text>
        <dbReference type="Rhea" id="RHEA:18561"/>
        <dbReference type="ChEBI" id="CHEBI:15378"/>
        <dbReference type="ChEBI" id="CHEBI:17813"/>
        <dbReference type="ChEBI" id="CHEBI:18364"/>
        <dbReference type="ChEBI" id="CHEBI:57783"/>
        <dbReference type="ChEBI" id="CHEBI:58349"/>
        <dbReference type="EC" id="1.3.1.70"/>
    </reaction>
</comment>
<dbReference type="GO" id="GO:0005637">
    <property type="term" value="C:nuclear inner membrane"/>
    <property type="evidence" value="ECO:0007669"/>
    <property type="project" value="TreeGrafter"/>
</dbReference>
<evidence type="ECO:0000313" key="9">
    <source>
        <dbReference type="RefSeq" id="XP_031429172.1"/>
    </source>
</evidence>
<dbReference type="GO" id="GO:0005789">
    <property type="term" value="C:endoplasmic reticulum membrane"/>
    <property type="evidence" value="ECO:0007669"/>
    <property type="project" value="UniProtKB-SubCell"/>
</dbReference>
<keyword evidence="6" id="KW-0443">Lipid metabolism</keyword>
<dbReference type="GeneID" id="105899845"/>
<comment type="subcellular location">
    <subcellularLocation>
        <location evidence="6">Endoplasmic reticulum membrane</location>
        <topology evidence="6">Multi-pass membrane protein</topology>
    </subcellularLocation>
    <subcellularLocation>
        <location evidence="1">Membrane</location>
        <topology evidence="1">Multi-pass membrane protein</topology>
    </subcellularLocation>
    <subcellularLocation>
        <location evidence="6">Microsome membrane</location>
        <topology evidence="6">Multi-pass membrane protein</topology>
    </subcellularLocation>
</comment>
<dbReference type="PANTHER" id="PTHR21257:SF52">
    <property type="entry name" value="DELTA(14)-STEROL REDUCTASE TM7SF2"/>
    <property type="match status" value="1"/>
</dbReference>
<keyword evidence="6" id="KW-0756">Sterol biosynthesis</keyword>
<dbReference type="GO" id="GO:0006695">
    <property type="term" value="P:cholesterol biosynthetic process"/>
    <property type="evidence" value="ECO:0007669"/>
    <property type="project" value="UniProtKB-UniRule"/>
</dbReference>
<feature type="compositionally biased region" description="Basic and acidic residues" evidence="7">
    <location>
        <begin position="22"/>
        <end position="34"/>
    </location>
</feature>
<gene>
    <name evidence="9" type="primary">si:ch1073-429i10.1</name>
</gene>
<keyword evidence="8" id="KW-1185">Reference proteome</keyword>
<dbReference type="KEGG" id="char:105899845"/>
<proteinExistence type="inferred from homology"/>
<feature type="transmembrane region" description="Helical" evidence="6">
    <location>
        <begin position="249"/>
        <end position="271"/>
    </location>
</feature>
<evidence type="ECO:0000256" key="1">
    <source>
        <dbReference type="ARBA" id="ARBA00004141"/>
    </source>
</evidence>
<evidence type="ECO:0000256" key="7">
    <source>
        <dbReference type="SAM" id="MobiDB-lite"/>
    </source>
</evidence>
<dbReference type="OrthoDB" id="5326588at2759"/>
<feature type="transmembrane region" description="Helical" evidence="6">
    <location>
        <begin position="157"/>
        <end position="177"/>
    </location>
</feature>
<dbReference type="PANTHER" id="PTHR21257">
    <property type="entry name" value="DELTA(14)-STEROL REDUCTASE"/>
    <property type="match status" value="1"/>
</dbReference>
<dbReference type="InterPro" id="IPR001171">
    <property type="entry name" value="ERG24_DHCR-like"/>
</dbReference>
<dbReference type="AlphaFoldDB" id="A0A6P8G139"/>
<dbReference type="GO" id="GO:0050613">
    <property type="term" value="F:Delta14-sterol reductase activity"/>
    <property type="evidence" value="ECO:0007669"/>
    <property type="project" value="UniProtKB-UniRule"/>
</dbReference>
<feature type="region of interest" description="Disordered" evidence="7">
    <location>
        <begin position="1"/>
        <end position="34"/>
    </location>
</feature>
<keyword evidence="6" id="KW-0752">Steroid biosynthesis</keyword>
<keyword evidence="6" id="KW-0560">Oxidoreductase</keyword>
<dbReference type="Gene3D" id="1.20.120.1630">
    <property type="match status" value="1"/>
</dbReference>
<feature type="transmembrane region" description="Helical" evidence="6">
    <location>
        <begin position="311"/>
        <end position="332"/>
    </location>
</feature>
<evidence type="ECO:0000256" key="4">
    <source>
        <dbReference type="ARBA" id="ARBA00022989"/>
    </source>
</evidence>
<keyword evidence="6" id="KW-0444">Lipid biosynthesis</keyword>
<dbReference type="FunFam" id="1.20.120.1630:FF:000013">
    <property type="entry name" value="Lamin-B receptor-like Protein"/>
    <property type="match status" value="1"/>
</dbReference>
<reference evidence="9" key="1">
    <citation type="submission" date="2025-08" db="UniProtKB">
        <authorList>
            <consortium name="RefSeq"/>
        </authorList>
    </citation>
    <scope>IDENTIFICATION</scope>
</reference>
<dbReference type="RefSeq" id="XP_031429172.1">
    <property type="nucleotide sequence ID" value="XM_031573312.2"/>
</dbReference>
<evidence type="ECO:0000313" key="8">
    <source>
        <dbReference type="Proteomes" id="UP000515152"/>
    </source>
</evidence>
<dbReference type="Proteomes" id="UP000515152">
    <property type="component" value="Chromosome 9"/>
</dbReference>
<sequence>MSEHTHLKQLNGSAPHCGINGEQHKEANDDKPSKEMVQQEDTWSTARIIRVCTLMTPLVMLLYEGCLHPSKPWTLLGETSMLLWDWTTLLVVLIYTVLQGVLYHLPFGQVEHGGKGRDRKFLKYNCNGLQAFVVSSAVLVGMWIGGVFQACLIVDRIYSLMCACYIVSLLMATLLHLHRRQEHPSNEVHTKTGPLLQDFARGKEINPRIAGIDMKQFFMVRIGFMGWGMVVLCYLLAEIERDGRVSLPMLLVVTFQLLYIVDFLVDEASVLPTKEFTQEGIGFVMIQGEYVYITFYSSTPAFFLLHRPLQISIPTAILIGLLYGGGLVIYYFSNDQKDRFRKDPSDPAFASLKTIASPTGQNLLVSGWFGLVRHPNYLGDIMMNWAWTLPCGFSSVLPYIPVLLCTNQLRERANEIEEACQEKHGEAWEEYCRRVPYQLLPYIY</sequence>
<dbReference type="EC" id="1.3.1.70" evidence="6"/>
<keyword evidence="6" id="KW-1207">Sterol metabolism</keyword>
<keyword evidence="6" id="KW-0256">Endoplasmic reticulum</keyword>
<organism evidence="8 9">
    <name type="scientific">Clupea harengus</name>
    <name type="common">Atlantic herring</name>
    <dbReference type="NCBI Taxonomy" id="7950"/>
    <lineage>
        <taxon>Eukaryota</taxon>
        <taxon>Metazoa</taxon>
        <taxon>Chordata</taxon>
        <taxon>Craniata</taxon>
        <taxon>Vertebrata</taxon>
        <taxon>Euteleostomi</taxon>
        <taxon>Actinopterygii</taxon>
        <taxon>Neopterygii</taxon>
        <taxon>Teleostei</taxon>
        <taxon>Clupei</taxon>
        <taxon>Clupeiformes</taxon>
        <taxon>Clupeoidei</taxon>
        <taxon>Clupeidae</taxon>
        <taxon>Clupea</taxon>
    </lineage>
</organism>
<evidence type="ECO:0000256" key="6">
    <source>
        <dbReference type="RuleBase" id="RU369120"/>
    </source>
</evidence>
<keyword evidence="4 6" id="KW-1133">Transmembrane helix</keyword>
<feature type="transmembrane region" description="Helical" evidence="6">
    <location>
        <begin position="83"/>
        <end position="105"/>
    </location>
</feature>
<feature type="transmembrane region" description="Helical" evidence="6">
    <location>
        <begin position="126"/>
        <end position="145"/>
    </location>
</feature>
<keyword evidence="6" id="KW-0153">Cholesterol metabolism</keyword>
<keyword evidence="6" id="KW-0753">Steroid metabolism</keyword>
<comment type="pathway">
    <text evidence="6">Steroid biosynthesis; cholesterol biosynthesis.</text>
</comment>
<comment type="function">
    <text evidence="6">Catalyzes the reduction of the C14-unsaturated bond of lanosterol, as part of the metabolic pathway leading to cholesterol biosynthesis.</text>
</comment>
<keyword evidence="6" id="KW-0152">Cholesterol biosynthesis</keyword>
<feature type="transmembrane region" description="Helical" evidence="6">
    <location>
        <begin position="283"/>
        <end position="305"/>
    </location>
</feature>
<evidence type="ECO:0000256" key="2">
    <source>
        <dbReference type="ARBA" id="ARBA00005402"/>
    </source>
</evidence>
<keyword evidence="3 6" id="KW-0812">Transmembrane</keyword>
<protein>
    <recommendedName>
        <fullName evidence="6">Delta(14)-sterol reductase TM7SF2</fullName>
        <shortName evidence="6">Delta-14-SR</shortName>
        <ecNumber evidence="6">1.3.1.70</ecNumber>
    </recommendedName>
    <alternativeName>
        <fullName evidence="6">3-beta-hydroxysterol Delta (14)-reductase</fullName>
    </alternativeName>
    <alternativeName>
        <fullName evidence="6">C-14 sterol reductase</fullName>
    </alternativeName>
    <alternativeName>
        <fullName evidence="6">Sterol C14-reductase</fullName>
    </alternativeName>
    <alternativeName>
        <fullName evidence="6">Transmembrane 7 superfamily member 2</fullName>
    </alternativeName>
</protein>
<name>A0A6P8G139_CLUHA</name>
<dbReference type="Pfam" id="PF01222">
    <property type="entry name" value="ERG4_ERG24"/>
    <property type="match status" value="1"/>
</dbReference>
<keyword evidence="5 6" id="KW-0472">Membrane</keyword>
<evidence type="ECO:0000256" key="3">
    <source>
        <dbReference type="ARBA" id="ARBA00022692"/>
    </source>
</evidence>
<evidence type="ECO:0000256" key="5">
    <source>
        <dbReference type="ARBA" id="ARBA00023136"/>
    </source>
</evidence>